<accession>A0A5N6E5I5</accession>
<dbReference type="AlphaFoldDB" id="A0A5N6E5I5"/>
<evidence type="ECO:0000313" key="2">
    <source>
        <dbReference type="Proteomes" id="UP000326532"/>
    </source>
</evidence>
<dbReference type="EMBL" id="ML734938">
    <property type="protein sequence ID" value="KAB8211700.1"/>
    <property type="molecule type" value="Genomic_DNA"/>
</dbReference>
<proteinExistence type="predicted"/>
<gene>
    <name evidence="1" type="ORF">BDV34DRAFT_88072</name>
</gene>
<evidence type="ECO:0000313" key="1">
    <source>
        <dbReference type="EMBL" id="KAB8211700.1"/>
    </source>
</evidence>
<protein>
    <submittedName>
        <fullName evidence="1">Uncharacterized protein</fullName>
    </submittedName>
</protein>
<dbReference type="Proteomes" id="UP000326532">
    <property type="component" value="Unassembled WGS sequence"/>
</dbReference>
<sequence>MIRSMLEDFLLIYAHVQYFIVFLAKTITTDSSSISQWLRSYNHSGGIEVLTSRSIVQLVESFTHKQKSSMPCFQVIRFGSSLILPLSTLIIRTPWTHHSQISKQFLEAIASIYGFGTVYEETSVSGRNVVFSCSYFRDAMKKNSRLSEVQRLNLRPY</sequence>
<name>A0A5N6E5I5_ASPPA</name>
<organism evidence="1 2">
    <name type="scientific">Aspergillus parasiticus</name>
    <dbReference type="NCBI Taxonomy" id="5067"/>
    <lineage>
        <taxon>Eukaryota</taxon>
        <taxon>Fungi</taxon>
        <taxon>Dikarya</taxon>
        <taxon>Ascomycota</taxon>
        <taxon>Pezizomycotina</taxon>
        <taxon>Eurotiomycetes</taxon>
        <taxon>Eurotiomycetidae</taxon>
        <taxon>Eurotiales</taxon>
        <taxon>Aspergillaceae</taxon>
        <taxon>Aspergillus</taxon>
        <taxon>Aspergillus subgen. Circumdati</taxon>
    </lineage>
</organism>
<reference evidence="1 2" key="1">
    <citation type="submission" date="2019-04" db="EMBL/GenBank/DDBJ databases">
        <title>Fungal friends and foes A comparative genomics study of 23 Aspergillus species from section Flavi.</title>
        <authorList>
            <consortium name="DOE Joint Genome Institute"/>
            <person name="Kjaerbolling I."/>
            <person name="Vesth T.C."/>
            <person name="Frisvad J.C."/>
            <person name="Nybo J.L."/>
            <person name="Theobald S."/>
            <person name="Kildgaard S."/>
            <person name="Petersen T.I."/>
            <person name="Kuo A."/>
            <person name="Sato A."/>
            <person name="Lyhne E.K."/>
            <person name="Kogle M.E."/>
            <person name="Wiebenga A."/>
            <person name="Kun R.S."/>
            <person name="Lubbers R.J."/>
            <person name="Makela M.R."/>
            <person name="Barry K."/>
            <person name="Chovatia M."/>
            <person name="Clum A."/>
            <person name="Daum C."/>
            <person name="Haridas S."/>
            <person name="He G."/>
            <person name="LaButti K."/>
            <person name="Lipzen A."/>
            <person name="Mondo S."/>
            <person name="Pangilinan J."/>
            <person name="Riley R."/>
            <person name="Salamov A."/>
            <person name="Simmons B.A."/>
            <person name="Magnuson J.K."/>
            <person name="Henrissat B."/>
            <person name="Mortensen U.H."/>
            <person name="Larsen T.O."/>
            <person name="De vries R.P."/>
            <person name="Grigoriev I.V."/>
            <person name="Machida M."/>
            <person name="Baker S.E."/>
            <person name="Andersen M.R."/>
        </authorList>
    </citation>
    <scope>NUCLEOTIDE SEQUENCE [LARGE SCALE GENOMIC DNA]</scope>
    <source>
        <strain evidence="1 2">CBS 117618</strain>
    </source>
</reference>
<keyword evidence="2" id="KW-1185">Reference proteome</keyword>
<dbReference type="VEuPathDB" id="FungiDB:BDV34DRAFT_88072"/>